<dbReference type="InterPro" id="IPR041682">
    <property type="entry name" value="AAA_14"/>
</dbReference>
<name>A0A2R6B7B9_9ARCH</name>
<dbReference type="PANTHER" id="PTHR33295">
    <property type="entry name" value="ATPASE"/>
    <property type="match status" value="1"/>
</dbReference>
<organism evidence="2 3">
    <name type="scientific">Candidatus Marsarchaeota G2 archaeon ECH_B_SAG-C16</name>
    <dbReference type="NCBI Taxonomy" id="1978163"/>
    <lineage>
        <taxon>Archaea</taxon>
        <taxon>Candidatus Marsarchaeota</taxon>
        <taxon>Candidatus Marsarchaeota group 2</taxon>
    </lineage>
</organism>
<dbReference type="Pfam" id="PF13173">
    <property type="entry name" value="AAA_14"/>
    <property type="match status" value="1"/>
</dbReference>
<accession>A0A2R6B7B9</accession>
<gene>
    <name evidence="2" type="ORF">B9Q09_04075</name>
</gene>
<comment type="caution">
    <text evidence="2">The sequence shown here is derived from an EMBL/GenBank/DDBJ whole genome shotgun (WGS) entry which is preliminary data.</text>
</comment>
<dbReference type="EMBL" id="NEXK01000079">
    <property type="protein sequence ID" value="PSN94544.1"/>
    <property type="molecule type" value="Genomic_DNA"/>
</dbReference>
<reference evidence="2 3" key="1">
    <citation type="submission" date="2017-04" db="EMBL/GenBank/DDBJ databases">
        <title>Novel microbial lineages endemic to geothermal iron-oxide mats fill important gaps in the evolutionary history of Archaea.</title>
        <authorList>
            <person name="Jay Z.J."/>
            <person name="Beam J.P."/>
            <person name="Dlakic M."/>
            <person name="Rusch D.B."/>
            <person name="Kozubal M.A."/>
            <person name="Inskeep W.P."/>
        </authorList>
    </citation>
    <scope>NUCLEOTIDE SEQUENCE [LARGE SCALE GENOMIC DNA]</scope>
    <source>
        <strain evidence="2">ECH_B_SAG-C16</strain>
    </source>
</reference>
<dbReference type="InterPro" id="IPR027417">
    <property type="entry name" value="P-loop_NTPase"/>
</dbReference>
<dbReference type="SUPFAM" id="SSF52540">
    <property type="entry name" value="P-loop containing nucleoside triphosphate hydrolases"/>
    <property type="match status" value="1"/>
</dbReference>
<protein>
    <recommendedName>
        <fullName evidence="1">AAA domain-containing protein</fullName>
    </recommendedName>
</protein>
<proteinExistence type="predicted"/>
<evidence type="ECO:0000313" key="3">
    <source>
        <dbReference type="Proteomes" id="UP000240681"/>
    </source>
</evidence>
<sequence length="162" mass="19358">MEIVRVYVEVYGFEPQVLLLDEIQSVEGWELVVRQIHDLKKYKMMITGSSSKLLSKEMAPQLMGRTLSYILLPFSFREFLKAKEIEVEKHMSKDEEANLRALLTEYLEYGGFPDVVYGKDKLKILREYIDLILFRDFIERHNIKNFALARFMFNFYIQNYSY</sequence>
<dbReference type="Proteomes" id="UP000240681">
    <property type="component" value="Unassembled WGS sequence"/>
</dbReference>
<dbReference type="AlphaFoldDB" id="A0A2R6B7B9"/>
<feature type="domain" description="AAA" evidence="1">
    <location>
        <begin position="7"/>
        <end position="80"/>
    </location>
</feature>
<evidence type="ECO:0000313" key="2">
    <source>
        <dbReference type="EMBL" id="PSN94544.1"/>
    </source>
</evidence>
<dbReference type="PANTHER" id="PTHR33295:SF8">
    <property type="entry name" value="AAA+ ATPASE DOMAIN-CONTAINING PROTEIN"/>
    <property type="match status" value="1"/>
</dbReference>
<evidence type="ECO:0000259" key="1">
    <source>
        <dbReference type="Pfam" id="PF13173"/>
    </source>
</evidence>